<accession>A0ABU1TZU9</accession>
<dbReference type="EMBL" id="JAVDWA010000002">
    <property type="protein sequence ID" value="MDR7072732.1"/>
    <property type="molecule type" value="Genomic_DNA"/>
</dbReference>
<sequence length="287" mass="33227">MKWKISIFMLIIILVIGIIYQPFIKKEARESITFFPLDSSYTFDEASTTLTFKKGTPVNYILDWIAKSKSSEKVYLRQDISMVFQNGVFNNKMTEWKTTANEISVEKDLEGKSPGLWEAISYHQGEIHINDEKYRSMQNMTSDYIYAVLPNGSYIGVKNPKNSRERQLKNELDQKTNQFLQKTLNESTNYFQIDKNKYETISLQSLTNYNQKPLPGFSLVKSQEIIGKLWEGLYKNYFVNITTKSGQKVSPIGSSMPYILISKDKTHLFVLFQTSTGENIQLIQYIS</sequence>
<reference evidence="2 3" key="1">
    <citation type="submission" date="2023-07" db="EMBL/GenBank/DDBJ databases">
        <title>Sorghum-associated microbial communities from plants grown in Nebraska, USA.</title>
        <authorList>
            <person name="Schachtman D."/>
        </authorList>
    </citation>
    <scope>NUCLEOTIDE SEQUENCE [LARGE SCALE GENOMIC DNA]</scope>
    <source>
        <strain evidence="2 3">BE211</strain>
    </source>
</reference>
<proteinExistence type="predicted"/>
<keyword evidence="3" id="KW-1185">Reference proteome</keyword>
<name>A0ABU1TZU9_9BACL</name>
<feature type="transmembrane region" description="Helical" evidence="1">
    <location>
        <begin position="7"/>
        <end position="24"/>
    </location>
</feature>
<gene>
    <name evidence="2" type="ORF">J2X07_001709</name>
</gene>
<comment type="caution">
    <text evidence="2">The sequence shown here is derived from an EMBL/GenBank/DDBJ whole genome shotgun (WGS) entry which is preliminary data.</text>
</comment>
<keyword evidence="1" id="KW-0812">Transmembrane</keyword>
<organism evidence="2 3">
    <name type="scientific">Fictibacillus barbaricus</name>
    <dbReference type="NCBI Taxonomy" id="182136"/>
    <lineage>
        <taxon>Bacteria</taxon>
        <taxon>Bacillati</taxon>
        <taxon>Bacillota</taxon>
        <taxon>Bacilli</taxon>
        <taxon>Bacillales</taxon>
        <taxon>Fictibacillaceae</taxon>
        <taxon>Fictibacillus</taxon>
    </lineage>
</organism>
<dbReference type="RefSeq" id="WP_310258020.1">
    <property type="nucleotide sequence ID" value="NZ_JAVDWA010000002.1"/>
</dbReference>
<evidence type="ECO:0000313" key="3">
    <source>
        <dbReference type="Proteomes" id="UP001258181"/>
    </source>
</evidence>
<keyword evidence="1" id="KW-0472">Membrane</keyword>
<evidence type="ECO:0000313" key="2">
    <source>
        <dbReference type="EMBL" id="MDR7072732.1"/>
    </source>
</evidence>
<keyword evidence="1" id="KW-1133">Transmembrane helix</keyword>
<dbReference type="Proteomes" id="UP001258181">
    <property type="component" value="Unassembled WGS sequence"/>
</dbReference>
<evidence type="ECO:0000256" key="1">
    <source>
        <dbReference type="SAM" id="Phobius"/>
    </source>
</evidence>
<protein>
    <recommendedName>
        <fullName evidence="4">DUF4340 domain-containing protein</fullName>
    </recommendedName>
</protein>
<evidence type="ECO:0008006" key="4">
    <source>
        <dbReference type="Google" id="ProtNLM"/>
    </source>
</evidence>